<sequence>FRKLHRMAENRSHSPSENPENDPHPPSENLVNGFSTSTENTQAHNSPPREEEYDTDLEFDEEAFRQLYLEEVARQWNGRYRLLHRNDHLTNGHDDTSERPLTHRIILRDDLEPLEPYYGIDPNWLEFEGGRYNYEEDLPNIENDLLAYGDIQNVDPQPDEVEGDSGVATMENVTAAATAEASGSEDTQESAGLEN</sequence>
<dbReference type="Proteomes" id="UP000025227">
    <property type="component" value="Unplaced"/>
</dbReference>
<dbReference type="OMA" id="PNWLEFE"/>
<protein>
    <submittedName>
        <fullName evidence="3">Iwr1 domain-containing protein</fullName>
    </submittedName>
</protein>
<dbReference type="AlphaFoldDB" id="A0A7I4Z468"/>
<evidence type="ECO:0000313" key="2">
    <source>
        <dbReference type="Proteomes" id="UP000025227"/>
    </source>
</evidence>
<reference evidence="3" key="1">
    <citation type="submission" date="2020-12" db="UniProtKB">
        <authorList>
            <consortium name="WormBaseParasite"/>
        </authorList>
    </citation>
    <scope>IDENTIFICATION</scope>
    <source>
        <strain evidence="3">MHco3</strain>
    </source>
</reference>
<dbReference type="WBParaSite" id="HCON_00186880-00001">
    <property type="protein sequence ID" value="HCON_00186880-00001"/>
    <property type="gene ID" value="HCON_00186880"/>
</dbReference>
<feature type="region of interest" description="Disordered" evidence="1">
    <location>
        <begin position="172"/>
        <end position="195"/>
    </location>
</feature>
<organism evidence="2 3">
    <name type="scientific">Haemonchus contortus</name>
    <name type="common">Barber pole worm</name>
    <dbReference type="NCBI Taxonomy" id="6289"/>
    <lineage>
        <taxon>Eukaryota</taxon>
        <taxon>Metazoa</taxon>
        <taxon>Ecdysozoa</taxon>
        <taxon>Nematoda</taxon>
        <taxon>Chromadorea</taxon>
        <taxon>Rhabditida</taxon>
        <taxon>Rhabditina</taxon>
        <taxon>Rhabditomorpha</taxon>
        <taxon>Strongyloidea</taxon>
        <taxon>Trichostrongylidae</taxon>
        <taxon>Haemonchus</taxon>
    </lineage>
</organism>
<dbReference type="OrthoDB" id="10346699at2759"/>
<name>A0A7I4Z468_HAECO</name>
<feature type="compositionally biased region" description="Low complexity" evidence="1">
    <location>
        <begin position="172"/>
        <end position="181"/>
    </location>
</feature>
<feature type="compositionally biased region" description="Basic and acidic residues" evidence="1">
    <location>
        <begin position="1"/>
        <end position="14"/>
    </location>
</feature>
<feature type="region of interest" description="Disordered" evidence="1">
    <location>
        <begin position="1"/>
        <end position="54"/>
    </location>
</feature>
<evidence type="ECO:0000256" key="1">
    <source>
        <dbReference type="SAM" id="MobiDB-lite"/>
    </source>
</evidence>
<feature type="compositionally biased region" description="Polar residues" evidence="1">
    <location>
        <begin position="29"/>
        <end position="45"/>
    </location>
</feature>
<keyword evidence="2" id="KW-1185">Reference proteome</keyword>
<proteinExistence type="predicted"/>
<evidence type="ECO:0000313" key="3">
    <source>
        <dbReference type="WBParaSite" id="HCON_00186880-00001"/>
    </source>
</evidence>
<accession>A0A7I4Z468</accession>